<dbReference type="OrthoDB" id="8481600at2"/>
<protein>
    <submittedName>
        <fullName evidence="1">Uncharacterized protein</fullName>
    </submittedName>
</protein>
<dbReference type="EMBL" id="RIBS01000001">
    <property type="protein sequence ID" value="RNF86198.1"/>
    <property type="molecule type" value="Genomic_DNA"/>
</dbReference>
<sequence length="105" mass="11262">MAEFIINEPVKTEAPNVEVTITEANTLPPGRHRFRLVVVDDAGNESQPDEVDVIVADQDAPTAVLDAPGSVPTGRSFGLDGKRSFDAGGGQVVTWLWTYLGPSQR</sequence>
<proteinExistence type="predicted"/>
<comment type="caution">
    <text evidence="1">The sequence shown here is derived from an EMBL/GenBank/DDBJ whole genome shotgun (WGS) entry which is preliminary data.</text>
</comment>
<evidence type="ECO:0000313" key="1">
    <source>
        <dbReference type="EMBL" id="RNF86198.1"/>
    </source>
</evidence>
<accession>A0A3M8SXT9</accession>
<dbReference type="AlphaFoldDB" id="A0A3M8SXT9"/>
<organism evidence="1 2">
    <name type="scientific">Montanilutibacter psychrotolerans</name>
    <dbReference type="NCBI Taxonomy" id="1327343"/>
    <lineage>
        <taxon>Bacteria</taxon>
        <taxon>Pseudomonadati</taxon>
        <taxon>Pseudomonadota</taxon>
        <taxon>Gammaproteobacteria</taxon>
        <taxon>Lysobacterales</taxon>
        <taxon>Lysobacteraceae</taxon>
        <taxon>Montanilutibacter</taxon>
    </lineage>
</organism>
<reference evidence="1 2" key="1">
    <citation type="submission" date="2018-11" db="EMBL/GenBank/DDBJ databases">
        <title>Lysobacter cryohumiis sp. nov., isolated from soil in the Tianshan Mountains, Xinjiang, China.</title>
        <authorList>
            <person name="Luo Y."/>
            <person name="Sheng H."/>
        </authorList>
    </citation>
    <scope>NUCLEOTIDE SEQUENCE [LARGE SCALE GENOMIC DNA]</scope>
    <source>
        <strain evidence="1 2">ZS60</strain>
    </source>
</reference>
<name>A0A3M8SXT9_9GAMM</name>
<dbReference type="RefSeq" id="WP_123086317.1">
    <property type="nucleotide sequence ID" value="NZ_RIBS01000001.1"/>
</dbReference>
<dbReference type="Proteomes" id="UP000267049">
    <property type="component" value="Unassembled WGS sequence"/>
</dbReference>
<dbReference type="Gene3D" id="3.30.420.430">
    <property type="match status" value="1"/>
</dbReference>
<evidence type="ECO:0000313" key="2">
    <source>
        <dbReference type="Proteomes" id="UP000267049"/>
    </source>
</evidence>
<keyword evidence="2" id="KW-1185">Reference proteome</keyword>
<gene>
    <name evidence="1" type="ORF">EER27_01880</name>
</gene>